<protein>
    <submittedName>
        <fullName evidence="11">Cobalt-zinc-cadmium resistance protein CzcA</fullName>
    </submittedName>
</protein>
<dbReference type="PANTHER" id="PTHR32063">
    <property type="match status" value="1"/>
</dbReference>
<dbReference type="InterPro" id="IPR004763">
    <property type="entry name" value="CusA-like"/>
</dbReference>
<feature type="transmembrane region" description="Helical" evidence="10">
    <location>
        <begin position="996"/>
        <end position="1017"/>
    </location>
</feature>
<evidence type="ECO:0000256" key="3">
    <source>
        <dbReference type="ARBA" id="ARBA00010942"/>
    </source>
</evidence>
<dbReference type="EMBL" id="FOBB01000009">
    <property type="protein sequence ID" value="SEN29286.1"/>
    <property type="molecule type" value="Genomic_DNA"/>
</dbReference>
<evidence type="ECO:0000256" key="7">
    <source>
        <dbReference type="ARBA" id="ARBA00022989"/>
    </source>
</evidence>
<dbReference type="PRINTS" id="PR00702">
    <property type="entry name" value="ACRIFLAVINRP"/>
</dbReference>
<feature type="transmembrane region" description="Helical" evidence="10">
    <location>
        <begin position="1029"/>
        <end position="1054"/>
    </location>
</feature>
<organism evidence="11 12">
    <name type="scientific">Chitinophaga rupis</name>
    <dbReference type="NCBI Taxonomy" id="573321"/>
    <lineage>
        <taxon>Bacteria</taxon>
        <taxon>Pseudomonadati</taxon>
        <taxon>Bacteroidota</taxon>
        <taxon>Chitinophagia</taxon>
        <taxon>Chitinophagales</taxon>
        <taxon>Chitinophagaceae</taxon>
        <taxon>Chitinophaga</taxon>
    </lineage>
</organism>
<feature type="transmembrane region" description="Helical" evidence="10">
    <location>
        <begin position="899"/>
        <end position="918"/>
    </location>
</feature>
<feature type="transmembrane region" description="Helical" evidence="10">
    <location>
        <begin position="393"/>
        <end position="413"/>
    </location>
</feature>
<keyword evidence="4" id="KW-0813">Transport</keyword>
<dbReference type="InterPro" id="IPR003423">
    <property type="entry name" value="OMP_efflux"/>
</dbReference>
<dbReference type="Gene3D" id="1.20.1640.10">
    <property type="entry name" value="Multidrug efflux transporter AcrB transmembrane domain"/>
    <property type="match status" value="2"/>
</dbReference>
<dbReference type="GO" id="GO:0008324">
    <property type="term" value="F:monoatomic cation transmembrane transporter activity"/>
    <property type="evidence" value="ECO:0007669"/>
    <property type="project" value="InterPro"/>
</dbReference>
<dbReference type="InterPro" id="IPR001036">
    <property type="entry name" value="Acrflvin-R"/>
</dbReference>
<evidence type="ECO:0000256" key="8">
    <source>
        <dbReference type="ARBA" id="ARBA00023136"/>
    </source>
</evidence>
<feature type="transmembrane region" description="Helical" evidence="10">
    <location>
        <begin position="925"/>
        <end position="944"/>
    </location>
</feature>
<feature type="transmembrane region" description="Helical" evidence="10">
    <location>
        <begin position="6"/>
        <end position="25"/>
    </location>
</feature>
<dbReference type="SUPFAM" id="SSF82866">
    <property type="entry name" value="Multidrug efflux transporter AcrB transmembrane domain"/>
    <property type="match status" value="2"/>
</dbReference>
<gene>
    <name evidence="11" type="ORF">SAMN04488505_109163</name>
</gene>
<keyword evidence="8 10" id="KW-0472">Membrane</keyword>
<keyword evidence="9" id="KW-0175">Coiled coil</keyword>
<keyword evidence="12" id="KW-1185">Reference proteome</keyword>
<dbReference type="Gene3D" id="3.30.70.1440">
    <property type="entry name" value="Multidrug efflux transporter AcrB pore domain"/>
    <property type="match status" value="1"/>
</dbReference>
<comment type="similarity">
    <text evidence="3">Belongs to the resistance-nodulation-cell division (RND) (TC 2.A.6) family.</text>
</comment>
<keyword evidence="5" id="KW-1003">Cell membrane</keyword>
<feature type="transmembrane region" description="Helical" evidence="10">
    <location>
        <begin position="472"/>
        <end position="493"/>
    </location>
</feature>
<feature type="transmembrane region" description="Helical" evidence="10">
    <location>
        <begin position="563"/>
        <end position="582"/>
    </location>
</feature>
<proteinExistence type="inferred from homology"/>
<dbReference type="STRING" id="573321.SAMN04488505_109163"/>
<evidence type="ECO:0000256" key="1">
    <source>
        <dbReference type="ARBA" id="ARBA00004651"/>
    </source>
</evidence>
<dbReference type="GO" id="GO:0042910">
    <property type="term" value="F:xenobiotic transmembrane transporter activity"/>
    <property type="evidence" value="ECO:0007669"/>
    <property type="project" value="TreeGrafter"/>
</dbReference>
<dbReference type="Pfam" id="PF02321">
    <property type="entry name" value="OEP"/>
    <property type="match status" value="1"/>
</dbReference>
<dbReference type="Gene3D" id="1.20.1600.10">
    <property type="entry name" value="Outer membrane efflux proteins (OEP)"/>
    <property type="match status" value="1"/>
</dbReference>
<feature type="transmembrane region" description="Helical" evidence="10">
    <location>
        <begin position="1066"/>
        <end position="1083"/>
    </location>
</feature>
<evidence type="ECO:0000256" key="6">
    <source>
        <dbReference type="ARBA" id="ARBA00022692"/>
    </source>
</evidence>
<dbReference type="SUPFAM" id="SSF82693">
    <property type="entry name" value="Multidrug efflux transporter AcrB pore domain, PN1, PN2, PC1 and PC2 subdomains"/>
    <property type="match status" value="2"/>
</dbReference>
<feature type="transmembrane region" description="Helical" evidence="10">
    <location>
        <begin position="950"/>
        <end position="975"/>
    </location>
</feature>
<evidence type="ECO:0000313" key="11">
    <source>
        <dbReference type="EMBL" id="SEN29286.1"/>
    </source>
</evidence>
<dbReference type="GO" id="GO:0015562">
    <property type="term" value="F:efflux transmembrane transporter activity"/>
    <property type="evidence" value="ECO:0007669"/>
    <property type="project" value="InterPro"/>
</dbReference>
<evidence type="ECO:0000256" key="5">
    <source>
        <dbReference type="ARBA" id="ARBA00022475"/>
    </source>
</evidence>
<evidence type="ECO:0000256" key="2">
    <source>
        <dbReference type="ARBA" id="ARBA00007613"/>
    </source>
</evidence>
<dbReference type="Gene3D" id="3.30.70.1320">
    <property type="entry name" value="Multidrug efflux transporter AcrB pore domain like"/>
    <property type="match status" value="1"/>
</dbReference>
<dbReference type="PANTHER" id="PTHR32063:SF24">
    <property type="entry name" value="CATION EFFLUX SYSTEM (ACRB_ACRD_ACRF FAMILY)"/>
    <property type="match status" value="1"/>
</dbReference>
<dbReference type="Proteomes" id="UP000198984">
    <property type="component" value="Unassembled WGS sequence"/>
</dbReference>
<evidence type="ECO:0000256" key="4">
    <source>
        <dbReference type="ARBA" id="ARBA00022448"/>
    </source>
</evidence>
<comment type="similarity">
    <text evidence="2">Belongs to the outer membrane factor (OMF) (TC 1.B.17) family.</text>
</comment>
<keyword evidence="6 10" id="KW-0812">Transmembrane</keyword>
<dbReference type="GO" id="GO:0005886">
    <property type="term" value="C:plasma membrane"/>
    <property type="evidence" value="ECO:0007669"/>
    <property type="project" value="UniProtKB-SubCell"/>
</dbReference>
<accession>A0A1H8FCG2</accession>
<dbReference type="Gene3D" id="3.30.2090.10">
    <property type="entry name" value="Multidrug efflux transporter AcrB TolC docking domain, DN and DC subdomains"/>
    <property type="match status" value="2"/>
</dbReference>
<dbReference type="InterPro" id="IPR027463">
    <property type="entry name" value="AcrB_DN_DC_subdom"/>
</dbReference>
<dbReference type="SUPFAM" id="SSF82714">
    <property type="entry name" value="Multidrug efflux transporter AcrB TolC docking domain, DN and DC subdomains"/>
    <property type="match status" value="2"/>
</dbReference>
<evidence type="ECO:0000256" key="9">
    <source>
        <dbReference type="SAM" id="Coils"/>
    </source>
</evidence>
<sequence>MQTANERYGILICAAAYLHIAYRTIMLNHIIHFSIRHKLIVGICMLALIGYGVYEVTRLPIDAVPDITDNQVQVITVSPSLGAPDVERLISFPIEQATSNIPGLKKMRSFSRFGLSVVTIVFEDDVDIYWVRQQVTERLQHVQAQIPQGLGMPELAPVTTGLGEIYQYTVRAKKGYEDKYDPMQLRTIQDWIVRRQLLGVKGVADVSSFGGYLKQYEIAVVPEKLSAQGITINDVFTAVENNNQNTGGAYIEKGPIALYIRSEGLVGSPDDISKIVIKHTANGTPLLVRDVAEVRLGHATRYGAMTYNGEREVAGAVVMMLKGANSNAVIRNIKERVKQIQQTLPEGVIIDPFLDRTKMVENAIGTVERNLLEGALIVVFVLVLFLGNLRAGLLVASVIPLSMLIAVILMNIFNVSGNLMSLGALDFGLIVDGTLIIVEGCMYRLHHSGKVKLTQGEMDGLVQETSGRMLNAAVFGELIILIVYLPVFALSGIEGKMFKPMAQTVTFALIGAFLLSLTYVPMMSALFLSKKIPAKESWSDRMMDKLSARYQRVLGRAIQYPKMLIAAAIGLLVVALIVLSNMGGEFIPQLEEGDFAVEARVLTGSNLNTSVNAVSLGSKILLEKFPEVQKVVSKTGSSEIPTDPMPLDASDMMVILKDKKEWTSAKTFNELAEKMGKALEDVPGVTFGFQYPVQMRFNELMTGARQDVVCKIYGEDLDTLARLAGKLGGIVQTINGTQALYVEQATGMQQIVIRYNRDAIAQYGLNISDINKTVNAAFAGQSSGLVYEGEKRFDLVVRVSGTQRTGVTDVQQLLIPTATGTQVPLSQVAVVSIEEGPNQIQREDAQRRIIVGFNVRGRDVQSIVEELQQKVQQRITLPPGYHVAYGGAFENLQAAKQRLYVAVPVALLLILFMLYLAFHSFKQGLLIYSAIPLSAIGGILALAIRGMPFSISAGVGFIALFGVAVLNGIVLIAEFNRLKATGITDVKQLILQGTKMRLRPVLMTASVASLGFLPMALSNGAGAEVQRPLATVVIGGLLVATFLTLFVLPALYLLFEKGTHPRPPKAAAVLLPLLLLCIPAARAQTPISLQAAIDTAVKNNRSLRTDKLQADYLQKLKGSGWDVAQTMLTGDYGQINSAYNDTKFTISQSMKFPTIYTRQKALLDAEWKGGVLNAAVKEKELRQQVTTVYYNMLYLRQKQQLLRYIDSLYAAFLDKATLRLKLGESNIVEKATATAQRGQAGQQLNQVSQDYSILQSRLKLLLNTAADVEPEQAPLKMKLPVITDTTGLLQHPYLQLLAQQQQISAMQYGVEKARLLPDLLVAYNNTSIKGTGADDKYYSAGTRFQSVQVGIGIPIFFGAQKARISAQKINQTLAENNYQAGVQNLQSQYDQALKQYHKALQAVSYFEDTGLQSADTIIQGANDQFLNGEINYLEWVLLTNQAVGIRNEYIDALNNLNSAIVNINALMNR</sequence>
<reference evidence="11 12" key="1">
    <citation type="submission" date="2016-10" db="EMBL/GenBank/DDBJ databases">
        <authorList>
            <person name="de Groot N.N."/>
        </authorList>
    </citation>
    <scope>NUCLEOTIDE SEQUENCE [LARGE SCALE GENOMIC DNA]</scope>
    <source>
        <strain evidence="11 12">DSM 21039</strain>
    </source>
</reference>
<name>A0A1H8FCG2_9BACT</name>
<comment type="subcellular location">
    <subcellularLocation>
        <location evidence="1">Cell membrane</location>
        <topology evidence="1">Multi-pass membrane protein</topology>
    </subcellularLocation>
</comment>
<dbReference type="NCBIfam" id="TIGR00914">
    <property type="entry name" value="2A0601"/>
    <property type="match status" value="1"/>
</dbReference>
<feature type="coiled-coil region" evidence="9">
    <location>
        <begin position="1375"/>
        <end position="1402"/>
    </location>
</feature>
<dbReference type="Pfam" id="PF00873">
    <property type="entry name" value="ACR_tran"/>
    <property type="match status" value="1"/>
</dbReference>
<evidence type="ECO:0000256" key="10">
    <source>
        <dbReference type="SAM" id="Phobius"/>
    </source>
</evidence>
<evidence type="ECO:0000313" key="12">
    <source>
        <dbReference type="Proteomes" id="UP000198984"/>
    </source>
</evidence>
<dbReference type="Gene3D" id="3.30.70.1430">
    <property type="entry name" value="Multidrug efflux transporter AcrB pore domain"/>
    <property type="match status" value="2"/>
</dbReference>
<feature type="transmembrane region" description="Helical" evidence="10">
    <location>
        <begin position="419"/>
        <end position="438"/>
    </location>
</feature>
<feature type="transmembrane region" description="Helical" evidence="10">
    <location>
        <begin position="370"/>
        <end position="386"/>
    </location>
</feature>
<keyword evidence="7 10" id="KW-1133">Transmembrane helix</keyword>
<dbReference type="SUPFAM" id="SSF56954">
    <property type="entry name" value="Outer membrane efflux proteins (OEP)"/>
    <property type="match status" value="1"/>
</dbReference>
<feature type="transmembrane region" description="Helical" evidence="10">
    <location>
        <begin position="505"/>
        <end position="528"/>
    </location>
</feature>